<feature type="domain" description="TraK C-terminal" evidence="3">
    <location>
        <begin position="131"/>
        <end position="231"/>
    </location>
</feature>
<reference evidence="4 5" key="1">
    <citation type="submission" date="2017-01" db="EMBL/GenBank/DDBJ databases">
        <authorList>
            <person name="Cao J.-M."/>
        </authorList>
    </citation>
    <scope>NUCLEOTIDE SEQUENCE [LARGE SCALE GENOMIC DNA]</scope>
    <source>
        <strain evidence="4 5">888-76</strain>
        <plasmid evidence="4 5">p888-76-1</plasmid>
    </source>
</reference>
<dbReference type="AlphaFoldDB" id="A0A831E9W4"/>
<dbReference type="KEGG" id="kco:BWI95_22335"/>
<feature type="signal peptide" evidence="1">
    <location>
        <begin position="1"/>
        <end position="25"/>
    </location>
</feature>
<keyword evidence="1" id="KW-0732">Signal</keyword>
<evidence type="ECO:0000259" key="3">
    <source>
        <dbReference type="Pfam" id="PF23536"/>
    </source>
</evidence>
<dbReference type="NCBIfam" id="NF010296">
    <property type="entry name" value="PRK13736.1"/>
    <property type="match status" value="1"/>
</dbReference>
<dbReference type="NCBIfam" id="TIGR02756">
    <property type="entry name" value="TraK_Ftype"/>
    <property type="match status" value="1"/>
</dbReference>
<evidence type="ECO:0000259" key="2">
    <source>
        <dbReference type="Pfam" id="PF06586"/>
    </source>
</evidence>
<evidence type="ECO:0000313" key="5">
    <source>
        <dbReference type="Proteomes" id="UP000187148"/>
    </source>
</evidence>
<feature type="chain" id="PRO_5032815705" evidence="1">
    <location>
        <begin position="26"/>
        <end position="246"/>
    </location>
</feature>
<geneLocation type="plasmid" evidence="4 5">
    <name>p888-76-1</name>
</geneLocation>
<organism evidence="4 5">
    <name type="scientific">Kosakonia cowanii JCM 10956 = DSM 18146</name>
    <dbReference type="NCBI Taxonomy" id="1300165"/>
    <lineage>
        <taxon>Bacteria</taxon>
        <taxon>Pseudomonadati</taxon>
        <taxon>Pseudomonadota</taxon>
        <taxon>Gammaproteobacteria</taxon>
        <taxon>Enterobacterales</taxon>
        <taxon>Enterobacteriaceae</taxon>
        <taxon>Kosakonia</taxon>
    </lineage>
</organism>
<accession>A0A831E9W4</accession>
<proteinExistence type="predicted"/>
<sequence>MKKRFSPAAAAVLMATVMFTGGLRAATGPVAIPFENDASFSVNLSNTNPNKIIIDGELVTSISGPTGAYDQDHTADGALLLSPLVGQNFTIFIQTAGGAALSLNVTPKPGTGKTLHFTPLTAPKVANEDAKAWEEGQSYEKTLVSLSRTIALGDVPEGYKELPVSRMPAYNPAVTVRLTPERQFTGSHLRVVRFRMTNPGVVTTQLRERDFWRKGVRAVMLSQNQLYANGQGYVWVVFSYDGEPRA</sequence>
<keyword evidence="5" id="KW-1185">Reference proteome</keyword>
<dbReference type="EMBL" id="CP019446">
    <property type="protein sequence ID" value="APZ07791.1"/>
    <property type="molecule type" value="Genomic_DNA"/>
</dbReference>
<dbReference type="RefSeq" id="WP_076770387.1">
    <property type="nucleotide sequence ID" value="NZ_CP019446.1"/>
</dbReference>
<dbReference type="Pfam" id="PF23536">
    <property type="entry name" value="TraK_C"/>
    <property type="match status" value="1"/>
</dbReference>
<evidence type="ECO:0000313" key="4">
    <source>
        <dbReference type="EMBL" id="APZ07791.1"/>
    </source>
</evidence>
<dbReference type="Proteomes" id="UP000187148">
    <property type="component" value="Plasmid p888-76-1"/>
</dbReference>
<protein>
    <submittedName>
        <fullName evidence="4">Type-F conjugative transfer system secretin TraK</fullName>
    </submittedName>
</protein>
<feature type="domain" description="TraK N-terminal" evidence="2">
    <location>
        <begin position="34"/>
        <end position="119"/>
    </location>
</feature>
<dbReference type="InterPro" id="IPR055397">
    <property type="entry name" value="TraK_C"/>
</dbReference>
<dbReference type="Pfam" id="PF06586">
    <property type="entry name" value="TraK_N"/>
    <property type="match status" value="1"/>
</dbReference>
<dbReference type="InterPro" id="IPR014126">
    <property type="entry name" value="TraK_Ftype"/>
</dbReference>
<dbReference type="InterPro" id="IPR010563">
    <property type="entry name" value="TraK_N"/>
</dbReference>
<name>A0A831E9W4_9ENTR</name>
<evidence type="ECO:0000256" key="1">
    <source>
        <dbReference type="SAM" id="SignalP"/>
    </source>
</evidence>
<gene>
    <name evidence="4" type="ORF">BWI95_22335</name>
</gene>
<keyword evidence="4" id="KW-0614">Plasmid</keyword>